<gene>
    <name evidence="1" type="ORF">SAMN06265379_103334</name>
</gene>
<proteinExistence type="predicted"/>
<name>A0A521CNA9_SACCC</name>
<sequence>MKIPYLANHLTKKTLNKLSDFSKNTVYQFFEKSNL</sequence>
<protein>
    <submittedName>
        <fullName evidence="1">Uncharacterized protein</fullName>
    </submittedName>
</protein>
<dbReference type="EMBL" id="FXTB01000003">
    <property type="protein sequence ID" value="SMO60939.1"/>
    <property type="molecule type" value="Genomic_DNA"/>
</dbReference>
<dbReference type="AlphaFoldDB" id="A0A521CNA9"/>
<accession>A0A521CNA9</accession>
<organism evidence="1 2">
    <name type="scientific">Saccharicrinis carchari</name>
    <dbReference type="NCBI Taxonomy" id="1168039"/>
    <lineage>
        <taxon>Bacteria</taxon>
        <taxon>Pseudomonadati</taxon>
        <taxon>Bacteroidota</taxon>
        <taxon>Bacteroidia</taxon>
        <taxon>Marinilabiliales</taxon>
        <taxon>Marinilabiliaceae</taxon>
        <taxon>Saccharicrinis</taxon>
    </lineage>
</organism>
<evidence type="ECO:0000313" key="2">
    <source>
        <dbReference type="Proteomes" id="UP000319040"/>
    </source>
</evidence>
<reference evidence="1 2" key="1">
    <citation type="submission" date="2017-05" db="EMBL/GenBank/DDBJ databases">
        <authorList>
            <person name="Varghese N."/>
            <person name="Submissions S."/>
        </authorList>
    </citation>
    <scope>NUCLEOTIDE SEQUENCE [LARGE SCALE GENOMIC DNA]</scope>
    <source>
        <strain evidence="1 2">DSM 27040</strain>
    </source>
</reference>
<dbReference type="Proteomes" id="UP000319040">
    <property type="component" value="Unassembled WGS sequence"/>
</dbReference>
<evidence type="ECO:0000313" key="1">
    <source>
        <dbReference type="EMBL" id="SMO60939.1"/>
    </source>
</evidence>
<keyword evidence="2" id="KW-1185">Reference proteome</keyword>